<feature type="compositionally biased region" description="Polar residues" evidence="5">
    <location>
        <begin position="400"/>
        <end position="414"/>
    </location>
</feature>
<dbReference type="PANTHER" id="PTHR23112:SF0">
    <property type="entry name" value="TRANSMEMBRANE PROTEIN 116"/>
    <property type="match status" value="1"/>
</dbReference>
<evidence type="ECO:0000256" key="1">
    <source>
        <dbReference type="ARBA" id="ARBA00004141"/>
    </source>
</evidence>
<feature type="transmembrane region" description="Helical" evidence="6">
    <location>
        <begin position="338"/>
        <end position="360"/>
    </location>
</feature>
<dbReference type="GO" id="GO:0007189">
    <property type="term" value="P:adenylate cyclase-activating G protein-coupled receptor signaling pathway"/>
    <property type="evidence" value="ECO:0007669"/>
    <property type="project" value="TreeGrafter"/>
</dbReference>
<organism evidence="8 9">
    <name type="scientific">Aspergillus caelatus</name>
    <dbReference type="NCBI Taxonomy" id="61420"/>
    <lineage>
        <taxon>Eukaryota</taxon>
        <taxon>Fungi</taxon>
        <taxon>Dikarya</taxon>
        <taxon>Ascomycota</taxon>
        <taxon>Pezizomycotina</taxon>
        <taxon>Eurotiomycetes</taxon>
        <taxon>Eurotiomycetidae</taxon>
        <taxon>Eurotiales</taxon>
        <taxon>Aspergillaceae</taxon>
        <taxon>Aspergillus</taxon>
        <taxon>Aspergillus subgen. Circumdati</taxon>
    </lineage>
</organism>
<evidence type="ECO:0000313" key="9">
    <source>
        <dbReference type="Proteomes" id="UP000326268"/>
    </source>
</evidence>
<dbReference type="PROSITE" id="PS50261">
    <property type="entry name" value="G_PROTEIN_RECEP_F2_4"/>
    <property type="match status" value="1"/>
</dbReference>
<gene>
    <name evidence="8" type="ORF">BDV27DRAFT_169784</name>
</gene>
<dbReference type="OrthoDB" id="18453at2759"/>
<evidence type="ECO:0000256" key="3">
    <source>
        <dbReference type="ARBA" id="ARBA00022989"/>
    </source>
</evidence>
<proteinExistence type="predicted"/>
<evidence type="ECO:0000259" key="7">
    <source>
        <dbReference type="PROSITE" id="PS50261"/>
    </source>
</evidence>
<feature type="transmembrane region" description="Helical" evidence="6">
    <location>
        <begin position="122"/>
        <end position="140"/>
    </location>
</feature>
<feature type="transmembrane region" description="Helical" evidence="6">
    <location>
        <begin position="92"/>
        <end position="110"/>
    </location>
</feature>
<evidence type="ECO:0000256" key="2">
    <source>
        <dbReference type="ARBA" id="ARBA00022692"/>
    </source>
</evidence>
<evidence type="ECO:0000313" key="8">
    <source>
        <dbReference type="EMBL" id="KAE8358074.1"/>
    </source>
</evidence>
<comment type="subcellular location">
    <subcellularLocation>
        <location evidence="1">Membrane</location>
        <topology evidence="1">Multi-pass membrane protein</topology>
    </subcellularLocation>
</comment>
<dbReference type="EMBL" id="ML737931">
    <property type="protein sequence ID" value="KAE8358074.1"/>
    <property type="molecule type" value="Genomic_DNA"/>
</dbReference>
<dbReference type="SUPFAM" id="SSF81321">
    <property type="entry name" value="Family A G protein-coupled receptor-like"/>
    <property type="match status" value="1"/>
</dbReference>
<evidence type="ECO:0000256" key="4">
    <source>
        <dbReference type="ARBA" id="ARBA00023136"/>
    </source>
</evidence>
<reference evidence="8 9" key="1">
    <citation type="submission" date="2019-04" db="EMBL/GenBank/DDBJ databases">
        <title>Friends and foes A comparative genomics studyof 23 Aspergillus species from section Flavi.</title>
        <authorList>
            <consortium name="DOE Joint Genome Institute"/>
            <person name="Kjaerbolling I."/>
            <person name="Vesth T."/>
            <person name="Frisvad J.C."/>
            <person name="Nybo J.L."/>
            <person name="Theobald S."/>
            <person name="Kildgaard S."/>
            <person name="Isbrandt T."/>
            <person name="Kuo A."/>
            <person name="Sato A."/>
            <person name="Lyhne E.K."/>
            <person name="Kogle M.E."/>
            <person name="Wiebenga A."/>
            <person name="Kun R.S."/>
            <person name="Lubbers R.J."/>
            <person name="Makela M.R."/>
            <person name="Barry K."/>
            <person name="Chovatia M."/>
            <person name="Clum A."/>
            <person name="Daum C."/>
            <person name="Haridas S."/>
            <person name="He G."/>
            <person name="LaButti K."/>
            <person name="Lipzen A."/>
            <person name="Mondo S."/>
            <person name="Riley R."/>
            <person name="Salamov A."/>
            <person name="Simmons B.A."/>
            <person name="Magnuson J.K."/>
            <person name="Henrissat B."/>
            <person name="Mortensen U.H."/>
            <person name="Larsen T.O."/>
            <person name="Devries R.P."/>
            <person name="Grigoriev I.V."/>
            <person name="Machida M."/>
            <person name="Baker S.E."/>
            <person name="Andersen M.R."/>
        </authorList>
    </citation>
    <scope>NUCLEOTIDE SEQUENCE [LARGE SCALE GENOMIC DNA]</scope>
    <source>
        <strain evidence="8 9">CBS 763.97</strain>
    </source>
</reference>
<name>A0A5N6ZKB4_9EURO</name>
<feature type="transmembrane region" description="Helical" evidence="6">
    <location>
        <begin position="46"/>
        <end position="72"/>
    </location>
</feature>
<evidence type="ECO:0000256" key="5">
    <source>
        <dbReference type="SAM" id="MobiDB-lite"/>
    </source>
</evidence>
<evidence type="ECO:0000256" key="6">
    <source>
        <dbReference type="SAM" id="Phobius"/>
    </source>
</evidence>
<dbReference type="GO" id="GO:0007166">
    <property type="term" value="P:cell surface receptor signaling pathway"/>
    <property type="evidence" value="ECO:0007669"/>
    <property type="project" value="InterPro"/>
</dbReference>
<keyword evidence="4 6" id="KW-0472">Membrane</keyword>
<feature type="transmembrane region" description="Helical" evidence="6">
    <location>
        <begin position="20"/>
        <end position="39"/>
    </location>
</feature>
<protein>
    <recommendedName>
        <fullName evidence="7">G-protein coupled receptors family 2 profile 2 domain-containing protein</fullName>
    </recommendedName>
</protein>
<dbReference type="RefSeq" id="XP_031921155.1">
    <property type="nucleotide sequence ID" value="XM_032075124.1"/>
</dbReference>
<dbReference type="PANTHER" id="PTHR23112">
    <property type="entry name" value="G PROTEIN-COUPLED RECEPTOR 157-RELATED"/>
    <property type="match status" value="1"/>
</dbReference>
<dbReference type="InterPro" id="IPR017981">
    <property type="entry name" value="GPCR_2-like_7TM"/>
</dbReference>
<dbReference type="GO" id="GO:0004930">
    <property type="term" value="F:G protein-coupled receptor activity"/>
    <property type="evidence" value="ECO:0007669"/>
    <property type="project" value="TreeGrafter"/>
</dbReference>
<dbReference type="AlphaFoldDB" id="A0A5N6ZKB4"/>
<feature type="region of interest" description="Disordered" evidence="5">
    <location>
        <begin position="387"/>
        <end position="414"/>
    </location>
</feature>
<feature type="domain" description="G-protein coupled receptors family 2 profile 2" evidence="7">
    <location>
        <begin position="11"/>
        <end position="361"/>
    </location>
</feature>
<feature type="transmembrane region" description="Helical" evidence="6">
    <location>
        <begin position="306"/>
        <end position="326"/>
    </location>
</feature>
<feature type="transmembrane region" description="Helical" evidence="6">
    <location>
        <begin position="168"/>
        <end position="187"/>
    </location>
</feature>
<sequence>MALSDTQLLAIQATERTCSVLSLLGTTFIIVTFFCFPSFHKPINRLAFYASWGNIISNVATLVSTSGISQGVGSPLCQFQGLLLQWFMPADAFWTFAMACNVYLTMFHKYDASQLKRLEWRYFIFCYGIPFLPAVVFLFIKSEARGKIYGSAVLWCWITPDWEALRLAVFYGPVWLTIILTFAIYIVTGREIFMKRRQLRVAGRSGQHSALPSTRGDQVDESFECHKMTEITVTTETADFQHGPPLKVGNTEEPGRSPGARTSFNPYVVAVEARPRTMKQNEAIQGDQSKSTTETNKAAWAYSKYAMLYFIALVITWVPSTINRVYALAEPTKPSFVLNYLSAFVLPLQGFWNGFIYMMISFPAVRQMFSWQHNASKGLCRRKPFGTGPCTGEGGRSRSFRQGSPTSSTRKLTN</sequence>
<dbReference type="Gene3D" id="1.20.1070.10">
    <property type="entry name" value="Rhodopsin 7-helix transmembrane proteins"/>
    <property type="match status" value="1"/>
</dbReference>
<dbReference type="Proteomes" id="UP000326268">
    <property type="component" value="Unassembled WGS sequence"/>
</dbReference>
<dbReference type="GO" id="GO:0005886">
    <property type="term" value="C:plasma membrane"/>
    <property type="evidence" value="ECO:0007669"/>
    <property type="project" value="TreeGrafter"/>
</dbReference>
<keyword evidence="3 6" id="KW-1133">Transmembrane helix</keyword>
<dbReference type="Pfam" id="PF05462">
    <property type="entry name" value="Dicty_CAR"/>
    <property type="match status" value="1"/>
</dbReference>
<keyword evidence="9" id="KW-1185">Reference proteome</keyword>
<keyword evidence="2 6" id="KW-0812">Transmembrane</keyword>
<dbReference type="GeneID" id="43659570"/>
<accession>A0A5N6ZKB4</accession>